<dbReference type="EMBL" id="MU005982">
    <property type="protein sequence ID" value="KAF2860405.1"/>
    <property type="molecule type" value="Genomic_DNA"/>
</dbReference>
<dbReference type="CDD" id="cd23802">
    <property type="entry name" value="UBCc_UBE2Q"/>
    <property type="match status" value="1"/>
</dbReference>
<feature type="compositionally biased region" description="Basic and acidic residues" evidence="5">
    <location>
        <begin position="140"/>
        <end position="153"/>
    </location>
</feature>
<dbReference type="InterPro" id="IPR012317">
    <property type="entry name" value="Poly(ADP-ribose)pol_cat_dom"/>
</dbReference>
<evidence type="ECO:0000313" key="8">
    <source>
        <dbReference type="Proteomes" id="UP000799421"/>
    </source>
</evidence>
<feature type="region of interest" description="Disordered" evidence="5">
    <location>
        <begin position="840"/>
        <end position="871"/>
    </location>
</feature>
<dbReference type="Gene3D" id="3.90.228.10">
    <property type="match status" value="1"/>
</dbReference>
<keyword evidence="8" id="KW-1185">Reference proteome</keyword>
<feature type="region of interest" description="Disordered" evidence="5">
    <location>
        <begin position="114"/>
        <end position="153"/>
    </location>
</feature>
<proteinExistence type="predicted"/>
<dbReference type="SUPFAM" id="SSF54495">
    <property type="entry name" value="UBC-like"/>
    <property type="match status" value="1"/>
</dbReference>
<accession>A0A6A7C0E9</accession>
<dbReference type="Gene3D" id="3.10.110.10">
    <property type="entry name" value="Ubiquitin Conjugating Enzyme"/>
    <property type="match status" value="1"/>
</dbReference>
<evidence type="ECO:0000313" key="7">
    <source>
        <dbReference type="EMBL" id="KAF2860405.1"/>
    </source>
</evidence>
<dbReference type="PROSITE" id="PS50127">
    <property type="entry name" value="UBC_2"/>
    <property type="match status" value="1"/>
</dbReference>
<dbReference type="InterPro" id="IPR051838">
    <property type="entry name" value="ARTD_PARP"/>
</dbReference>
<keyword evidence="1" id="KW-0328">Glycosyltransferase</keyword>
<dbReference type="SUPFAM" id="SSF56399">
    <property type="entry name" value="ADP-ribosylation"/>
    <property type="match status" value="1"/>
</dbReference>
<dbReference type="Proteomes" id="UP000799421">
    <property type="component" value="Unassembled WGS sequence"/>
</dbReference>
<dbReference type="InterPro" id="IPR000608">
    <property type="entry name" value="UBC"/>
</dbReference>
<feature type="compositionally biased region" description="Pro residues" evidence="5">
    <location>
        <begin position="855"/>
        <end position="865"/>
    </location>
</feature>
<evidence type="ECO:0000256" key="3">
    <source>
        <dbReference type="ARBA" id="ARBA00022695"/>
    </source>
</evidence>
<evidence type="ECO:0000259" key="6">
    <source>
        <dbReference type="PROSITE" id="PS50127"/>
    </source>
</evidence>
<organism evidence="7 8">
    <name type="scientific">Piedraia hortae CBS 480.64</name>
    <dbReference type="NCBI Taxonomy" id="1314780"/>
    <lineage>
        <taxon>Eukaryota</taxon>
        <taxon>Fungi</taxon>
        <taxon>Dikarya</taxon>
        <taxon>Ascomycota</taxon>
        <taxon>Pezizomycotina</taxon>
        <taxon>Dothideomycetes</taxon>
        <taxon>Dothideomycetidae</taxon>
        <taxon>Capnodiales</taxon>
        <taxon>Piedraiaceae</taxon>
        <taxon>Piedraia</taxon>
    </lineage>
</organism>
<evidence type="ECO:0000256" key="2">
    <source>
        <dbReference type="ARBA" id="ARBA00022679"/>
    </source>
</evidence>
<keyword evidence="4" id="KW-0520">NAD</keyword>
<keyword evidence="2" id="KW-0808">Transferase</keyword>
<dbReference type="GO" id="GO:0016779">
    <property type="term" value="F:nucleotidyltransferase activity"/>
    <property type="evidence" value="ECO:0007669"/>
    <property type="project" value="UniProtKB-KW"/>
</dbReference>
<dbReference type="Pfam" id="PF00644">
    <property type="entry name" value="PARP"/>
    <property type="match status" value="1"/>
</dbReference>
<evidence type="ECO:0000256" key="5">
    <source>
        <dbReference type="SAM" id="MobiDB-lite"/>
    </source>
</evidence>
<gene>
    <name evidence="7" type="ORF">K470DRAFT_258002</name>
</gene>
<evidence type="ECO:0000256" key="1">
    <source>
        <dbReference type="ARBA" id="ARBA00022676"/>
    </source>
</evidence>
<feature type="compositionally biased region" description="Acidic residues" evidence="5">
    <location>
        <begin position="126"/>
        <end position="136"/>
    </location>
</feature>
<dbReference type="PANTHER" id="PTHR21328">
    <property type="entry name" value="POLY ADP-RIBOSE POLYMERASE FAMILY, MEMBER PARP"/>
    <property type="match status" value="1"/>
</dbReference>
<sequence length="1079" mass="121663">MPRRQFLADLEKAKASGNAPVGIHGIKQGDDDGELEFTFSPVGQTGTPTTITAFIPQLDSYPKNHEYMIYAKDDSHDDIGGVLQNLRGTQSKTVGQLIEMVGRALHKWSVEPDRDVDMLGGSESESSSEDEEEANDNDALFEHESDRTDRETNHPTIHARIRSDLRAVRDAGYKVGALGDILHNVKAFVAVSIRVARLGLTEEVLRAWQMDPQRYLILMLLYPEGYKNMDDLLRLGPLYVDMRVFVSKRYRPKTWAHAMRAYGQAQNGASQEAQPEPGDDDLAEMFFSRSLNNLLKDLFLIMVRLRKKELSWRGAEACFQDYQLEAGADITNAHLSRYLAMKDEKPTIVRGDDTEDLSISFPLTAMRFVVRRFVRCTAYCSVCHRRINPDHESIKPYVCDQAICLYQYVALDLGSNIEHEIMTQPNVVDLLISVCYASAKGFTLQLFPDQMGILVPSVTGTENMYEITLDMPQERFTFVKTGARQWPIKEGSWVNIFQSVYDVHCRIIDTSSYPTIIFDTPTLEKHVKMTYFKRAAAKLAPYEVDFDQMNQTDKCKSISSLLRTLPSITAMQEYLRTNAPGGMLKRWTTRISPSVLTVLRWILATNRACIMEIGTAATGQQQEQIAGMVGWKQFRIAMGAPDKEHRFAQEVNRTAQRLSLRYPTMFAFHGSPLFNWHMILRQGLNYLRISHGRTYGNGVYHARDAATSLTYCHGRTDITWPSSELQVQAALALNELVNAPNEFERNEPYYVVQHLDWIQVRYLFVRCGSDALRMPDNFQPNPVSYPQDPSHTPIGLNGSISIPSITITSSCSHSSKERISRWLNLKQIITRSRSLSASSDTTLPEDVALLKPDPDSLPPSQPQPHPNSKTDFIPGTLDLSTLPILPLPTYASPQTTKQLMRQIQILNKLQSESPSLGDLGWYMDTTNLNNVYQWIVELHSFHLLDPNLALVKDMSSAGIRSIVLELRFNKDYPWSPPYIRVIRPRLLPLAQGGGGHVVIGGALCMELLTNSGWSSAMSMESVLMQVRMAIASHPPARLDYRVAGSDYGVKEAAEGYLRSCETHGWAVPQGFREMALRMG</sequence>
<keyword evidence="3" id="KW-0548">Nucleotidyltransferase</keyword>
<protein>
    <recommendedName>
        <fullName evidence="6">UBC core domain-containing protein</fullName>
    </recommendedName>
</protein>
<feature type="domain" description="UBC core" evidence="6">
    <location>
        <begin position="894"/>
        <end position="1079"/>
    </location>
</feature>
<name>A0A6A7C0E9_9PEZI</name>
<dbReference type="GO" id="GO:0003950">
    <property type="term" value="F:NAD+ poly-ADP-ribosyltransferase activity"/>
    <property type="evidence" value="ECO:0007669"/>
    <property type="project" value="InterPro"/>
</dbReference>
<evidence type="ECO:0000256" key="4">
    <source>
        <dbReference type="ARBA" id="ARBA00023027"/>
    </source>
</evidence>
<dbReference type="OrthoDB" id="109543at2759"/>
<dbReference type="InterPro" id="IPR016135">
    <property type="entry name" value="UBQ-conjugating_enzyme/RWD"/>
</dbReference>
<dbReference type="AlphaFoldDB" id="A0A6A7C0E9"/>
<reference evidence="7" key="1">
    <citation type="journal article" date="2020" name="Stud. Mycol.">
        <title>101 Dothideomycetes genomes: a test case for predicting lifestyles and emergence of pathogens.</title>
        <authorList>
            <person name="Haridas S."/>
            <person name="Albert R."/>
            <person name="Binder M."/>
            <person name="Bloem J."/>
            <person name="Labutti K."/>
            <person name="Salamov A."/>
            <person name="Andreopoulos B."/>
            <person name="Baker S."/>
            <person name="Barry K."/>
            <person name="Bills G."/>
            <person name="Bluhm B."/>
            <person name="Cannon C."/>
            <person name="Castanera R."/>
            <person name="Culley D."/>
            <person name="Daum C."/>
            <person name="Ezra D."/>
            <person name="Gonzalez J."/>
            <person name="Henrissat B."/>
            <person name="Kuo A."/>
            <person name="Liang C."/>
            <person name="Lipzen A."/>
            <person name="Lutzoni F."/>
            <person name="Magnuson J."/>
            <person name="Mondo S."/>
            <person name="Nolan M."/>
            <person name="Ohm R."/>
            <person name="Pangilinan J."/>
            <person name="Park H.-J."/>
            <person name="Ramirez L."/>
            <person name="Alfaro M."/>
            <person name="Sun H."/>
            <person name="Tritt A."/>
            <person name="Yoshinaga Y."/>
            <person name="Zwiers L.-H."/>
            <person name="Turgeon B."/>
            <person name="Goodwin S."/>
            <person name="Spatafora J."/>
            <person name="Crous P."/>
            <person name="Grigoriev I."/>
        </authorList>
    </citation>
    <scope>NUCLEOTIDE SEQUENCE</scope>
    <source>
        <strain evidence="7">CBS 480.64</strain>
    </source>
</reference>